<feature type="region of interest" description="Disordered" evidence="1">
    <location>
        <begin position="1"/>
        <end position="70"/>
    </location>
</feature>
<protein>
    <submittedName>
        <fullName evidence="2">Uncharacterized protein</fullName>
    </submittedName>
</protein>
<dbReference type="Proteomes" id="UP000516380">
    <property type="component" value="Chromosome"/>
</dbReference>
<keyword evidence="3" id="KW-1185">Reference proteome</keyword>
<reference evidence="2 3" key="1">
    <citation type="submission" date="2020-07" db="EMBL/GenBank/DDBJ databases">
        <title>Mycobacterium kansasii (former subtype) with zoonotic potential isolated from diseased indoor pet cat, Japan.</title>
        <authorList>
            <person name="Fukano H."/>
            <person name="Terazono T."/>
            <person name="Hoshino Y."/>
        </authorList>
    </citation>
    <scope>NUCLEOTIDE SEQUENCE [LARGE SCALE GENOMIC DNA]</scope>
    <source>
        <strain evidence="2 3">Kuro-I</strain>
    </source>
</reference>
<sequence>MPNAPEPDRGDTETGDQSAGDEGAAGTEGQPLIPDDAETETVVISTSDPKDNPGSANADLPRERRFTAPGFDAKETQVIATSPEPATEVFHTSPVPPGPRRRSADHRNRYATVYSASRR</sequence>
<feature type="compositionally biased region" description="Basic and acidic residues" evidence="1">
    <location>
        <begin position="1"/>
        <end position="12"/>
    </location>
</feature>
<organism evidence="2 3">
    <name type="scientific">Mycobacterium kansasii</name>
    <dbReference type="NCBI Taxonomy" id="1768"/>
    <lineage>
        <taxon>Bacteria</taxon>
        <taxon>Bacillati</taxon>
        <taxon>Actinomycetota</taxon>
        <taxon>Actinomycetes</taxon>
        <taxon>Mycobacteriales</taxon>
        <taxon>Mycobacteriaceae</taxon>
        <taxon>Mycobacterium</taxon>
    </lineage>
</organism>
<feature type="region of interest" description="Disordered" evidence="1">
    <location>
        <begin position="82"/>
        <end position="119"/>
    </location>
</feature>
<name>A0A7G1ILD0_MYCKA</name>
<evidence type="ECO:0000313" key="3">
    <source>
        <dbReference type="Proteomes" id="UP000516380"/>
    </source>
</evidence>
<gene>
    <name evidence="2" type="ORF">NIIDMKKI_68860</name>
</gene>
<dbReference type="AlphaFoldDB" id="A0A7G1ILD0"/>
<evidence type="ECO:0000313" key="2">
    <source>
        <dbReference type="EMBL" id="BCI91680.1"/>
    </source>
</evidence>
<evidence type="ECO:0000256" key="1">
    <source>
        <dbReference type="SAM" id="MobiDB-lite"/>
    </source>
</evidence>
<dbReference type="EMBL" id="AP023343">
    <property type="protein sequence ID" value="BCI91680.1"/>
    <property type="molecule type" value="Genomic_DNA"/>
</dbReference>
<accession>A0A7G1ILD0</accession>
<proteinExistence type="predicted"/>